<evidence type="ECO:0000256" key="1">
    <source>
        <dbReference type="ARBA" id="ARBA00004613"/>
    </source>
</evidence>
<keyword evidence="5" id="KW-0472">Membrane</keyword>
<comment type="caution">
    <text evidence="6">The sequence shown here is derived from an EMBL/GenBank/DDBJ whole genome shotgun (WGS) entry which is preliminary data.</text>
</comment>
<dbReference type="GO" id="GO:0048019">
    <property type="term" value="F:receptor antagonist activity"/>
    <property type="evidence" value="ECO:0007669"/>
    <property type="project" value="TreeGrafter"/>
</dbReference>
<dbReference type="FunFam" id="2.10.80.10:FF:000008">
    <property type="entry name" value="Dickkopf WNT-signaling pathway inhibitor 3a"/>
    <property type="match status" value="1"/>
</dbReference>
<evidence type="ECO:0000313" key="6">
    <source>
        <dbReference type="EMBL" id="KAF3832655.1"/>
    </source>
</evidence>
<evidence type="ECO:0000256" key="2">
    <source>
        <dbReference type="ARBA" id="ARBA00022525"/>
    </source>
</evidence>
<dbReference type="InterPro" id="IPR047300">
    <property type="entry name" value="Dkk3_Cys2"/>
</dbReference>
<sequence>MKCVCEQCVGPQSLTAGSSVSVQLYGAAGSSVRGRGSGHIPEHSYAEQLLGCCDITATPSSQCSSSSSSSSSMVMRMGMQVALLVLALTAVCNGILPEIVNSGISHILLDNSVQGGTEQDSTFVEVEQLPEDLQHKPEDAFHQKDNESDSSSPHLNNLPPSHHNETASDNESVHTSVERETNNITTDAQFSDLGNNIDNSCTKDKECCGDQLCVWGQCSVNATKGEAGSTCEHQTDCSPDLCCLFHKALLFPVCSTKPIERERCFGASNHLLELLSWDVQDDGPRKHCPCAGNLHCQHLGRGSMCLKGEDSSEEDLTDRFKSQEININTKKKVIGISTVNSWWQHQEPRGGRDAELQSGFLHPLVSVYRAAAGRSAKNNLTLCQTPQGAPSHTHSRDVTQPDSQSCSLEALLLQPDILIGGAWLTPQSCPGSLGGPPSRRLLSFFISSLRSSSDSSIGSSELITSWKGPSFIVEGLHLRLRTASCDMDFIFSGSETQIMTDHRYRTFHLEKEHVSLQDDTSFICSFKSNDNIIERFFLH</sequence>
<dbReference type="CDD" id="cd23274">
    <property type="entry name" value="Dkk3_Cys2"/>
    <property type="match status" value="1"/>
</dbReference>
<evidence type="ECO:0000256" key="5">
    <source>
        <dbReference type="SAM" id="Phobius"/>
    </source>
</evidence>
<comment type="subcellular location">
    <subcellularLocation>
        <location evidence="1">Secreted</location>
    </subcellularLocation>
</comment>
<evidence type="ECO:0000256" key="3">
    <source>
        <dbReference type="ARBA" id="ARBA00022729"/>
    </source>
</evidence>
<feature type="compositionally biased region" description="Low complexity" evidence="4">
    <location>
        <begin position="150"/>
        <end position="161"/>
    </location>
</feature>
<dbReference type="GO" id="GO:0039706">
    <property type="term" value="F:co-receptor binding"/>
    <property type="evidence" value="ECO:0007669"/>
    <property type="project" value="TreeGrafter"/>
</dbReference>
<reference evidence="6 7" key="1">
    <citation type="submission" date="2020-03" db="EMBL/GenBank/DDBJ databases">
        <title>Dissostichus mawsoni Genome sequencing and assembly.</title>
        <authorList>
            <person name="Park H."/>
        </authorList>
    </citation>
    <scope>NUCLEOTIDE SEQUENCE [LARGE SCALE GENOMIC DNA]</scope>
    <source>
        <strain evidence="6">DM0001</strain>
        <tissue evidence="6">Muscle</tissue>
    </source>
</reference>
<feature type="region of interest" description="Disordered" evidence="4">
    <location>
        <begin position="142"/>
        <end position="189"/>
    </location>
</feature>
<feature type="transmembrane region" description="Helical" evidence="5">
    <location>
        <begin position="77"/>
        <end position="96"/>
    </location>
</feature>
<keyword evidence="2" id="KW-0964">Secreted</keyword>
<organism evidence="6 7">
    <name type="scientific">Dissostichus mawsoni</name>
    <name type="common">Antarctic cod</name>
    <dbReference type="NCBI Taxonomy" id="36200"/>
    <lineage>
        <taxon>Eukaryota</taxon>
        <taxon>Metazoa</taxon>
        <taxon>Chordata</taxon>
        <taxon>Craniata</taxon>
        <taxon>Vertebrata</taxon>
        <taxon>Euteleostomi</taxon>
        <taxon>Actinopterygii</taxon>
        <taxon>Neopterygii</taxon>
        <taxon>Teleostei</taxon>
        <taxon>Neoteleostei</taxon>
        <taxon>Acanthomorphata</taxon>
        <taxon>Eupercaria</taxon>
        <taxon>Perciformes</taxon>
        <taxon>Notothenioidei</taxon>
        <taxon>Nototheniidae</taxon>
        <taxon>Dissostichus</taxon>
    </lineage>
</organism>
<dbReference type="EMBL" id="JAAKFY010000027">
    <property type="protein sequence ID" value="KAF3832655.1"/>
    <property type="molecule type" value="Genomic_DNA"/>
</dbReference>
<protein>
    <recommendedName>
        <fullName evidence="8">Dickkopf N-terminal cysteine-rich domain-containing protein</fullName>
    </recommendedName>
</protein>
<evidence type="ECO:0000313" key="7">
    <source>
        <dbReference type="Proteomes" id="UP000518266"/>
    </source>
</evidence>
<dbReference type="InterPro" id="IPR039863">
    <property type="entry name" value="DKK1-4"/>
</dbReference>
<dbReference type="AlphaFoldDB" id="A0A7J5X6T3"/>
<keyword evidence="5" id="KW-1133">Transmembrane helix</keyword>
<proteinExistence type="predicted"/>
<dbReference type="Proteomes" id="UP000518266">
    <property type="component" value="Unassembled WGS sequence"/>
</dbReference>
<name>A0A7J5X6T3_DISMA</name>
<keyword evidence="7" id="KW-1185">Reference proteome</keyword>
<dbReference type="PANTHER" id="PTHR12113">
    <property type="entry name" value="DICKKOPF3-LIKE 3"/>
    <property type="match status" value="1"/>
</dbReference>
<dbReference type="GO" id="GO:0090090">
    <property type="term" value="P:negative regulation of canonical Wnt signaling pathway"/>
    <property type="evidence" value="ECO:0007669"/>
    <property type="project" value="TreeGrafter"/>
</dbReference>
<dbReference type="Gene3D" id="2.10.80.10">
    <property type="entry name" value="Lipase, subunit A"/>
    <property type="match status" value="1"/>
</dbReference>
<keyword evidence="3" id="KW-0732">Signal</keyword>
<evidence type="ECO:0000256" key="4">
    <source>
        <dbReference type="SAM" id="MobiDB-lite"/>
    </source>
</evidence>
<keyword evidence="5" id="KW-0812">Transmembrane</keyword>
<dbReference type="OrthoDB" id="6359792at2759"/>
<dbReference type="PANTHER" id="PTHR12113:SF8">
    <property type="entry name" value="DICKKOPF-RELATED PROTEIN 3"/>
    <property type="match status" value="1"/>
</dbReference>
<accession>A0A7J5X6T3</accession>
<evidence type="ECO:0008006" key="8">
    <source>
        <dbReference type="Google" id="ProtNLM"/>
    </source>
</evidence>
<gene>
    <name evidence="6" type="ORF">F7725_026320</name>
</gene>
<dbReference type="GO" id="GO:0005615">
    <property type="term" value="C:extracellular space"/>
    <property type="evidence" value="ECO:0007669"/>
    <property type="project" value="TreeGrafter"/>
</dbReference>